<feature type="transmembrane region" description="Helical" evidence="5">
    <location>
        <begin position="140"/>
        <end position="161"/>
    </location>
</feature>
<evidence type="ECO:0000259" key="6">
    <source>
        <dbReference type="PROSITE" id="PS51007"/>
    </source>
</evidence>
<keyword evidence="8" id="KW-1185">Reference proteome</keyword>
<dbReference type="GO" id="GO:0020037">
    <property type="term" value="F:heme binding"/>
    <property type="evidence" value="ECO:0007669"/>
    <property type="project" value="InterPro"/>
</dbReference>
<dbReference type="GO" id="GO:0046872">
    <property type="term" value="F:metal ion binding"/>
    <property type="evidence" value="ECO:0007669"/>
    <property type="project" value="UniProtKB-KW"/>
</dbReference>
<keyword evidence="3 4" id="KW-0408">Iron</keyword>
<dbReference type="Gene3D" id="6.10.280.130">
    <property type="match status" value="1"/>
</dbReference>
<dbReference type="OrthoDB" id="9811281at2"/>
<evidence type="ECO:0000256" key="5">
    <source>
        <dbReference type="SAM" id="Phobius"/>
    </source>
</evidence>
<dbReference type="PANTHER" id="PTHR33751:SF1">
    <property type="entry name" value="CBB3-TYPE CYTOCHROME C OXIDASE SUBUNIT FIXP"/>
    <property type="match status" value="1"/>
</dbReference>
<organism evidence="7 8">
    <name type="scientific">Algoriella xinjiangensis</name>
    <dbReference type="NCBI Taxonomy" id="684065"/>
    <lineage>
        <taxon>Bacteria</taxon>
        <taxon>Pseudomonadati</taxon>
        <taxon>Bacteroidota</taxon>
        <taxon>Flavobacteriia</taxon>
        <taxon>Flavobacteriales</taxon>
        <taxon>Weeksellaceae</taxon>
        <taxon>Algoriella</taxon>
    </lineage>
</organism>
<sequence length="315" mass="35623">MRQRTPAYIFIPLTLLAVILAFTMVTPVDVVPEPGFQGMIHNLLEHLKHVFVQGIFWAVLAVAIVMLLIINALNKVVEAERFKRLSQEEQNKYLEDSKIGYFKKLFGSAAKKQSDQEEEAIILDHGFDGIKELDNALPQWWLSLFYFGVVFMIVYVMAYSFTDFAHADTEYQEEMTYKDKVDSIWAVANDIDITGAVNKSNDPAIVEQGAKIFAQNCVQCHMEGGKGGIGPNLTDDYWVNHVEDSLFKNIYHIVYDGSPHNPQMRAFGQRKELSGLAIEKVASYVYFINQKEPTKTVAEGAAAPQGDLMEAWKQK</sequence>
<dbReference type="InterPro" id="IPR050597">
    <property type="entry name" value="Cytochrome_c_Oxidase_Subunit"/>
</dbReference>
<dbReference type="Proteomes" id="UP000199149">
    <property type="component" value="Unassembled WGS sequence"/>
</dbReference>
<accession>A0A1I4UAY3</accession>
<keyword evidence="5" id="KW-0472">Membrane</keyword>
<name>A0A1I4UAY3_9FLAO</name>
<feature type="transmembrane region" description="Helical" evidence="5">
    <location>
        <begin position="50"/>
        <end position="73"/>
    </location>
</feature>
<keyword evidence="1 4" id="KW-0349">Heme</keyword>
<evidence type="ECO:0000256" key="2">
    <source>
        <dbReference type="ARBA" id="ARBA00022723"/>
    </source>
</evidence>
<evidence type="ECO:0000256" key="4">
    <source>
        <dbReference type="PROSITE-ProRule" id="PRU00433"/>
    </source>
</evidence>
<dbReference type="InterPro" id="IPR038414">
    <property type="entry name" value="CcoP_N_sf"/>
</dbReference>
<dbReference type="AlphaFoldDB" id="A0A1I4UAY3"/>
<evidence type="ECO:0000313" key="8">
    <source>
        <dbReference type="Proteomes" id="UP000199149"/>
    </source>
</evidence>
<evidence type="ECO:0000256" key="3">
    <source>
        <dbReference type="ARBA" id="ARBA00023004"/>
    </source>
</evidence>
<evidence type="ECO:0000256" key="1">
    <source>
        <dbReference type="ARBA" id="ARBA00022617"/>
    </source>
</evidence>
<dbReference type="Pfam" id="PF14715">
    <property type="entry name" value="FixP_N"/>
    <property type="match status" value="1"/>
</dbReference>
<dbReference type="SUPFAM" id="SSF46626">
    <property type="entry name" value="Cytochrome c"/>
    <property type="match status" value="1"/>
</dbReference>
<dbReference type="InterPro" id="IPR009056">
    <property type="entry name" value="Cyt_c-like_dom"/>
</dbReference>
<dbReference type="InterPro" id="IPR032858">
    <property type="entry name" value="CcoP_N"/>
</dbReference>
<gene>
    <name evidence="7" type="ORF">SAMN05421738_103164</name>
</gene>
<dbReference type="Gene3D" id="1.10.760.10">
    <property type="entry name" value="Cytochrome c-like domain"/>
    <property type="match status" value="1"/>
</dbReference>
<proteinExistence type="predicted"/>
<dbReference type="InterPro" id="IPR036909">
    <property type="entry name" value="Cyt_c-like_dom_sf"/>
</dbReference>
<dbReference type="GO" id="GO:0009055">
    <property type="term" value="F:electron transfer activity"/>
    <property type="evidence" value="ECO:0007669"/>
    <property type="project" value="InterPro"/>
</dbReference>
<evidence type="ECO:0000313" key="7">
    <source>
        <dbReference type="EMBL" id="SFM86159.1"/>
    </source>
</evidence>
<feature type="domain" description="Cytochrome c" evidence="6">
    <location>
        <begin position="204"/>
        <end position="289"/>
    </location>
</feature>
<keyword evidence="5" id="KW-0812">Transmembrane</keyword>
<dbReference type="PANTHER" id="PTHR33751">
    <property type="entry name" value="CBB3-TYPE CYTOCHROME C OXIDASE SUBUNIT FIXP"/>
    <property type="match status" value="1"/>
</dbReference>
<protein>
    <submittedName>
        <fullName evidence="7">Cytochrome c oxidase cbb3-type subunit 3</fullName>
    </submittedName>
</protein>
<keyword evidence="2 4" id="KW-0479">Metal-binding</keyword>
<dbReference type="EMBL" id="FOUZ01000003">
    <property type="protein sequence ID" value="SFM86159.1"/>
    <property type="molecule type" value="Genomic_DNA"/>
</dbReference>
<feature type="transmembrane region" description="Helical" evidence="5">
    <location>
        <begin position="7"/>
        <end position="30"/>
    </location>
</feature>
<keyword evidence="5" id="KW-1133">Transmembrane helix</keyword>
<dbReference type="STRING" id="684065.SAMN05421738_103164"/>
<reference evidence="8" key="1">
    <citation type="submission" date="2016-10" db="EMBL/GenBank/DDBJ databases">
        <authorList>
            <person name="Varghese N."/>
            <person name="Submissions S."/>
        </authorList>
    </citation>
    <scope>NUCLEOTIDE SEQUENCE [LARGE SCALE GENOMIC DNA]</scope>
    <source>
        <strain evidence="8">XJ109</strain>
    </source>
</reference>
<dbReference type="RefSeq" id="WP_092906771.1">
    <property type="nucleotide sequence ID" value="NZ_FOUZ01000003.1"/>
</dbReference>
<dbReference type="Pfam" id="PF13442">
    <property type="entry name" value="Cytochrome_CBB3"/>
    <property type="match status" value="1"/>
</dbReference>
<dbReference type="PROSITE" id="PS51007">
    <property type="entry name" value="CYTC"/>
    <property type="match status" value="1"/>
</dbReference>